<keyword evidence="11" id="KW-1185">Reference proteome</keyword>
<feature type="repeat" description="WD" evidence="8">
    <location>
        <begin position="347"/>
        <end position="388"/>
    </location>
</feature>
<dbReference type="InParanoid" id="G3JJQ8"/>
<dbReference type="InterPro" id="IPR011047">
    <property type="entry name" value="Quinoprotein_ADH-like_sf"/>
</dbReference>
<dbReference type="Pfam" id="PF00400">
    <property type="entry name" value="WD40"/>
    <property type="match status" value="2"/>
</dbReference>
<dbReference type="GO" id="GO:0045943">
    <property type="term" value="P:positive regulation of transcription by RNA polymerase I"/>
    <property type="evidence" value="ECO:0007669"/>
    <property type="project" value="InterPro"/>
</dbReference>
<proteinExistence type="predicted"/>
<evidence type="ECO:0000256" key="3">
    <source>
        <dbReference type="ARBA" id="ARBA00022552"/>
    </source>
</evidence>
<dbReference type="PANTHER" id="PTHR44215:SF1">
    <property type="entry name" value="WD REPEAT-CONTAINING PROTEIN 75"/>
    <property type="match status" value="1"/>
</dbReference>
<dbReference type="GO" id="GO:0032040">
    <property type="term" value="C:small-subunit processome"/>
    <property type="evidence" value="ECO:0007669"/>
    <property type="project" value="InterPro"/>
</dbReference>
<evidence type="ECO:0000256" key="8">
    <source>
        <dbReference type="PROSITE-ProRule" id="PRU00221"/>
    </source>
</evidence>
<dbReference type="AlphaFoldDB" id="G3JJQ8"/>
<dbReference type="GeneID" id="18167474"/>
<dbReference type="EMBL" id="JH126402">
    <property type="protein sequence ID" value="EGX91298.1"/>
    <property type="molecule type" value="Genomic_DNA"/>
</dbReference>
<dbReference type="STRING" id="983644.G3JJQ8"/>
<evidence type="ECO:0000313" key="10">
    <source>
        <dbReference type="EMBL" id="EGX91298.1"/>
    </source>
</evidence>
<dbReference type="SMART" id="SM00320">
    <property type="entry name" value="WD40"/>
    <property type="match status" value="2"/>
</dbReference>
<accession>G3JJQ8</accession>
<comment type="subcellular location">
    <subcellularLocation>
        <location evidence="1">Nucleus</location>
        <location evidence="1">Nucleolus</location>
    </subcellularLocation>
</comment>
<dbReference type="SUPFAM" id="SSF82171">
    <property type="entry name" value="DPP6 N-terminal domain-like"/>
    <property type="match status" value="1"/>
</dbReference>
<evidence type="ECO:0000256" key="1">
    <source>
        <dbReference type="ARBA" id="ARBA00004604"/>
    </source>
</evidence>
<dbReference type="InterPro" id="IPR015943">
    <property type="entry name" value="WD40/YVTN_repeat-like_dom_sf"/>
</dbReference>
<evidence type="ECO:0000256" key="4">
    <source>
        <dbReference type="ARBA" id="ARBA00022574"/>
    </source>
</evidence>
<dbReference type="eggNOG" id="KOG1963">
    <property type="taxonomic scope" value="Eukaryota"/>
</dbReference>
<dbReference type="Gene3D" id="2.130.10.10">
    <property type="entry name" value="YVTN repeat-like/Quinoprotein amine dehydrogenase"/>
    <property type="match status" value="2"/>
</dbReference>
<dbReference type="OrthoDB" id="4096at2759"/>
<dbReference type="SUPFAM" id="SSF50998">
    <property type="entry name" value="Quinoprotein alcohol dehydrogenase-like"/>
    <property type="match status" value="1"/>
</dbReference>
<dbReference type="CDD" id="cd23952">
    <property type="entry name" value="Utp17_CTD"/>
    <property type="match status" value="1"/>
</dbReference>
<dbReference type="VEuPathDB" id="FungiDB:CCM_05456"/>
<evidence type="ECO:0000256" key="5">
    <source>
        <dbReference type="ARBA" id="ARBA00022737"/>
    </source>
</evidence>
<keyword evidence="7" id="KW-0539">Nucleus</keyword>
<evidence type="ECO:0000256" key="9">
    <source>
        <dbReference type="SAM" id="MobiDB-lite"/>
    </source>
</evidence>
<evidence type="ECO:0000313" key="11">
    <source>
        <dbReference type="Proteomes" id="UP000001610"/>
    </source>
</evidence>
<dbReference type="Pfam" id="PF23869">
    <property type="entry name" value="Beta-prop_WDR75_1st"/>
    <property type="match status" value="1"/>
</dbReference>
<keyword evidence="5" id="KW-0677">Repeat</keyword>
<feature type="region of interest" description="Disordered" evidence="9">
    <location>
        <begin position="1"/>
        <end position="49"/>
    </location>
</feature>
<dbReference type="KEGG" id="cmt:CCM_05456"/>
<sequence length="947" mass="103140">MAGQRISRVKVDKTKKRKRDSHENEVKAKRARPQDANGELAEPTSTKDLAERLDRADASWKISKPMGGRMLDIDPILTDNGEILHPIRTDSSSRYLILTYNTSIQVFSATDSLLVRRIPVSSIDASAPQASTPAPIVATRLSKLDANFVWVACADGQVYRINWTKESKSLERFQTASKTARAMSIVPFGAKNRPKETVIVAESNKSTRIELVAYEWDQASTPKSKSLVFLKRPGTGLQLLECTKDGQYLVGAINDRLFLGVSQQLPAKSDKLQYDFYSFDTPDLITTLDLRAYKRSSKHIRSETEKVVDVIVGGARGGIYLYHDAISRCQATESCKTGDINIQAQKFHWHRKAVHSVKWSKDGNYMISGGSENTLVMWQMDTSKKDFLPHLSGSVENIVVSPDGTSYVVHLDDNSAMIVSTSEMKPSAYVSGIQSAAANIQTPKDQLVKRVWEIQDHVRERIPAAIRSNAPSRLHVCVGTGRQSTMSGRFSAPLLQAFDLDTFTSVSKQALARTQPTDINMTNKGHVIDEPLVTHVEFSGDGKWLASVDDWQPAARDIDNVSSELREQFTRERREVYLKFWEVQDDNEPVALVSRINGPHASSSSEPVLDLASDPTSTCFATIGGDGLVRLWRPRTRHVNGIVSKGAGGKETVSWGCAQVIPVGEGYGAGALTDVAAPSAPQGKITYSEDGSTIFAAFGFSDSGSVYVIDAASGKVVRILEGLWEGNLHAIRTLSPFVVILSDVLYVYDIVSDELRYGIVVPQIPGVEGLLQLAVDKLSGHFAVTLPIDKFSSIGIFSPEDPEPLMVRSTPHRIVSLTTAPGTSGFLALDDAAQIWTVTEGSDPSSIVTAQPLQDIHLEGQVDDGANGDVAAAAEDDVLMASDDEEAAADHVADDDMDMDIDDVPTSVISQQSLSDIFNAAPAFAGPSVEDMFYKVTGLLGTKPLPS</sequence>
<dbReference type="GO" id="GO:0003723">
    <property type="term" value="F:RNA binding"/>
    <property type="evidence" value="ECO:0007669"/>
    <property type="project" value="InterPro"/>
</dbReference>
<keyword evidence="3" id="KW-0698">rRNA processing</keyword>
<keyword evidence="4 8" id="KW-0853">WD repeat</keyword>
<keyword evidence="2" id="KW-0690">Ribosome biogenesis</keyword>
<name>G3JJQ8_CORMM</name>
<protein>
    <submittedName>
        <fullName evidence="10">WD domain containing protein</fullName>
    </submittedName>
</protein>
<dbReference type="PANTHER" id="PTHR44215">
    <property type="entry name" value="WD REPEAT-CONTAINING PROTEIN 75"/>
    <property type="match status" value="1"/>
</dbReference>
<dbReference type="InterPro" id="IPR001680">
    <property type="entry name" value="WD40_rpt"/>
</dbReference>
<reference evidence="10 11" key="1">
    <citation type="journal article" date="2011" name="Genome Biol.">
        <title>Genome sequence of the insect pathogenic fungus Cordyceps militaris, a valued traditional Chinese medicine.</title>
        <authorList>
            <person name="Zheng P."/>
            <person name="Xia Y."/>
            <person name="Xiao G."/>
            <person name="Xiong C."/>
            <person name="Hu X."/>
            <person name="Zhang S."/>
            <person name="Zheng H."/>
            <person name="Huang Y."/>
            <person name="Zhou Y."/>
            <person name="Wang S."/>
            <person name="Zhao G.P."/>
            <person name="Liu X."/>
            <person name="St Leger R.J."/>
            <person name="Wang C."/>
        </authorList>
    </citation>
    <scope>NUCLEOTIDE SEQUENCE [LARGE SCALE GENOMIC DNA]</scope>
    <source>
        <strain evidence="10 11">CM01</strain>
    </source>
</reference>
<evidence type="ECO:0000256" key="2">
    <source>
        <dbReference type="ARBA" id="ARBA00022517"/>
    </source>
</evidence>
<dbReference type="Proteomes" id="UP000001610">
    <property type="component" value="Unassembled WGS sequence"/>
</dbReference>
<dbReference type="PROSITE" id="PS50294">
    <property type="entry name" value="WD_REPEATS_REGION"/>
    <property type="match status" value="1"/>
</dbReference>
<evidence type="ECO:0000256" key="7">
    <source>
        <dbReference type="ARBA" id="ARBA00023242"/>
    </source>
</evidence>
<dbReference type="GO" id="GO:2000234">
    <property type="term" value="P:positive regulation of rRNA processing"/>
    <property type="evidence" value="ECO:0007669"/>
    <property type="project" value="TreeGrafter"/>
</dbReference>
<gene>
    <name evidence="10" type="ORF">CCM_05456</name>
</gene>
<dbReference type="OMA" id="TRIDGPH"/>
<dbReference type="RefSeq" id="XP_006670663.1">
    <property type="nucleotide sequence ID" value="XM_006670600.1"/>
</dbReference>
<dbReference type="GO" id="GO:0006364">
    <property type="term" value="P:rRNA processing"/>
    <property type="evidence" value="ECO:0007669"/>
    <property type="project" value="UniProtKB-KW"/>
</dbReference>
<evidence type="ECO:0000256" key="6">
    <source>
        <dbReference type="ARBA" id="ARBA00023163"/>
    </source>
</evidence>
<keyword evidence="6" id="KW-0804">Transcription</keyword>
<dbReference type="HOGENOM" id="CLU_005417_0_1_1"/>
<organism evidence="10 11">
    <name type="scientific">Cordyceps militaris (strain CM01)</name>
    <name type="common">Caterpillar fungus</name>
    <dbReference type="NCBI Taxonomy" id="983644"/>
    <lineage>
        <taxon>Eukaryota</taxon>
        <taxon>Fungi</taxon>
        <taxon>Dikarya</taxon>
        <taxon>Ascomycota</taxon>
        <taxon>Pezizomycotina</taxon>
        <taxon>Sordariomycetes</taxon>
        <taxon>Hypocreomycetidae</taxon>
        <taxon>Hypocreales</taxon>
        <taxon>Cordycipitaceae</taxon>
        <taxon>Cordyceps</taxon>
    </lineage>
</organism>
<dbReference type="InterPro" id="IPR053826">
    <property type="entry name" value="WDR75"/>
</dbReference>
<dbReference type="PROSITE" id="PS50082">
    <property type="entry name" value="WD_REPEATS_2"/>
    <property type="match status" value="1"/>
</dbReference>